<keyword evidence="5" id="KW-0408">Iron</keyword>
<dbReference type="Gene3D" id="3.10.20.30">
    <property type="match status" value="1"/>
</dbReference>
<keyword evidence="1" id="KW-0285">Flavoprotein</keyword>
<dbReference type="PROSITE" id="PS51085">
    <property type="entry name" value="2FE2S_FER_2"/>
    <property type="match status" value="1"/>
</dbReference>
<evidence type="ECO:0000256" key="3">
    <source>
        <dbReference type="ARBA" id="ARBA00022723"/>
    </source>
</evidence>
<name>A0ABW2IJR5_9PROT</name>
<dbReference type="InterPro" id="IPR036010">
    <property type="entry name" value="2Fe-2S_ferredoxin-like_sf"/>
</dbReference>
<dbReference type="RefSeq" id="WP_382166611.1">
    <property type="nucleotide sequence ID" value="NZ_JBHTBR010000003.1"/>
</dbReference>
<dbReference type="InterPro" id="IPR050415">
    <property type="entry name" value="MRET"/>
</dbReference>
<dbReference type="InterPro" id="IPR017927">
    <property type="entry name" value="FAD-bd_FR_type"/>
</dbReference>
<organism evidence="9 10">
    <name type="scientific">Hirschia litorea</name>
    <dbReference type="NCBI Taxonomy" id="1199156"/>
    <lineage>
        <taxon>Bacteria</taxon>
        <taxon>Pseudomonadati</taxon>
        <taxon>Pseudomonadota</taxon>
        <taxon>Alphaproteobacteria</taxon>
        <taxon>Hyphomonadales</taxon>
        <taxon>Hyphomonadaceae</taxon>
        <taxon>Hirschia</taxon>
    </lineage>
</organism>
<keyword evidence="10" id="KW-1185">Reference proteome</keyword>
<evidence type="ECO:0000256" key="6">
    <source>
        <dbReference type="ARBA" id="ARBA00023014"/>
    </source>
</evidence>
<proteinExistence type="predicted"/>
<feature type="domain" description="FAD-binding FR-type" evidence="8">
    <location>
        <begin position="4"/>
        <end position="106"/>
    </location>
</feature>
<dbReference type="InterPro" id="IPR006058">
    <property type="entry name" value="2Fe2S_fd_BS"/>
</dbReference>
<sequence>MSDNEILSLIVKSRKELPGQVVSLELGTHDNSNLTAFSAGAHIDVHTKSGCIRQYSLWGSPEDTTVYKLGVLKELESRGGSRSIHDDIEIGDQLFVSEPRNHFPLVEASQRNILIGGGIGITPILSMAYQLQAEGKDFSLHYCVMDQSKSAFWDVISSSAFADKAHLHCSHSNDAPSFDIDADIPQWEEGTHLYTCGPSGFMDWILSGAEAKGYESAYRHKEDFGADVDTSGDTFTVEARKSGVTVEVKDGQTIASVLKAAGVDIDVSCEEGVCGTCLSDVLEGDPDHRGEYLTDEEKVAGDVILVCCSRSKSPKLVLDL</sequence>
<keyword evidence="3" id="KW-0479">Metal-binding</keyword>
<comment type="caution">
    <text evidence="9">The sequence shown here is derived from an EMBL/GenBank/DDBJ whole genome shotgun (WGS) entry which is preliminary data.</text>
</comment>
<dbReference type="InterPro" id="IPR017938">
    <property type="entry name" value="Riboflavin_synthase-like_b-brl"/>
</dbReference>
<accession>A0ABW2IJR5</accession>
<evidence type="ECO:0000256" key="1">
    <source>
        <dbReference type="ARBA" id="ARBA00022630"/>
    </source>
</evidence>
<keyword evidence="6" id="KW-0411">Iron-sulfur</keyword>
<dbReference type="PANTHER" id="PTHR47354:SF1">
    <property type="entry name" value="CARNITINE MONOOXYGENASE REDUCTASE SUBUNIT"/>
    <property type="match status" value="1"/>
</dbReference>
<keyword evidence="4" id="KW-0560">Oxidoreductase</keyword>
<dbReference type="PROSITE" id="PS51384">
    <property type="entry name" value="FAD_FR"/>
    <property type="match status" value="1"/>
</dbReference>
<evidence type="ECO:0000259" key="7">
    <source>
        <dbReference type="PROSITE" id="PS51085"/>
    </source>
</evidence>
<reference evidence="10" key="1">
    <citation type="journal article" date="2019" name="Int. J. Syst. Evol. Microbiol.">
        <title>The Global Catalogue of Microorganisms (GCM) 10K type strain sequencing project: providing services to taxonomists for standard genome sequencing and annotation.</title>
        <authorList>
            <consortium name="The Broad Institute Genomics Platform"/>
            <consortium name="The Broad Institute Genome Sequencing Center for Infectious Disease"/>
            <person name="Wu L."/>
            <person name="Ma J."/>
        </authorList>
    </citation>
    <scope>NUCLEOTIDE SEQUENCE [LARGE SCALE GENOMIC DNA]</scope>
    <source>
        <strain evidence="10">CCUG 51308</strain>
    </source>
</reference>
<dbReference type="InterPro" id="IPR012675">
    <property type="entry name" value="Beta-grasp_dom_sf"/>
</dbReference>
<evidence type="ECO:0000256" key="2">
    <source>
        <dbReference type="ARBA" id="ARBA00022714"/>
    </source>
</evidence>
<dbReference type="PROSITE" id="PS00197">
    <property type="entry name" value="2FE2S_FER_1"/>
    <property type="match status" value="1"/>
</dbReference>
<dbReference type="CDD" id="cd00207">
    <property type="entry name" value="fer2"/>
    <property type="match status" value="1"/>
</dbReference>
<dbReference type="PRINTS" id="PR00409">
    <property type="entry name" value="PHDIOXRDTASE"/>
</dbReference>
<dbReference type="CDD" id="cd06185">
    <property type="entry name" value="PDR_like"/>
    <property type="match status" value="1"/>
</dbReference>
<dbReference type="Proteomes" id="UP001596492">
    <property type="component" value="Unassembled WGS sequence"/>
</dbReference>
<dbReference type="EMBL" id="JBHTBR010000003">
    <property type="protein sequence ID" value="MFC7291381.1"/>
    <property type="molecule type" value="Genomic_DNA"/>
</dbReference>
<dbReference type="SUPFAM" id="SSF54292">
    <property type="entry name" value="2Fe-2S ferredoxin-like"/>
    <property type="match status" value="1"/>
</dbReference>
<evidence type="ECO:0000256" key="4">
    <source>
        <dbReference type="ARBA" id="ARBA00023002"/>
    </source>
</evidence>
<protein>
    <submittedName>
        <fullName evidence="9">PDR/VanB family oxidoreductase</fullName>
    </submittedName>
</protein>
<feature type="domain" description="2Fe-2S ferredoxin-type" evidence="7">
    <location>
        <begin position="233"/>
        <end position="320"/>
    </location>
</feature>
<dbReference type="Gene3D" id="2.40.30.10">
    <property type="entry name" value="Translation factors"/>
    <property type="match status" value="1"/>
</dbReference>
<dbReference type="SUPFAM" id="SSF63380">
    <property type="entry name" value="Riboflavin synthase domain-like"/>
    <property type="match status" value="1"/>
</dbReference>
<evidence type="ECO:0000313" key="9">
    <source>
        <dbReference type="EMBL" id="MFC7291381.1"/>
    </source>
</evidence>
<dbReference type="Gene3D" id="3.40.50.80">
    <property type="entry name" value="Nucleotide-binding domain of ferredoxin-NADP reductase (FNR) module"/>
    <property type="match status" value="1"/>
</dbReference>
<evidence type="ECO:0000256" key="5">
    <source>
        <dbReference type="ARBA" id="ARBA00023004"/>
    </source>
</evidence>
<dbReference type="Pfam" id="PF00111">
    <property type="entry name" value="Fer2"/>
    <property type="match status" value="1"/>
</dbReference>
<gene>
    <name evidence="9" type="ORF">ACFQS8_07125</name>
</gene>
<dbReference type="InterPro" id="IPR001041">
    <property type="entry name" value="2Fe-2S_ferredoxin-type"/>
</dbReference>
<dbReference type="SUPFAM" id="SSF52343">
    <property type="entry name" value="Ferredoxin reductase-like, C-terminal NADP-linked domain"/>
    <property type="match status" value="1"/>
</dbReference>
<keyword evidence="2" id="KW-0001">2Fe-2S</keyword>
<evidence type="ECO:0000259" key="8">
    <source>
        <dbReference type="PROSITE" id="PS51384"/>
    </source>
</evidence>
<dbReference type="InterPro" id="IPR039261">
    <property type="entry name" value="FNR_nucleotide-bd"/>
</dbReference>
<dbReference type="PANTHER" id="PTHR47354">
    <property type="entry name" value="NADH OXIDOREDUCTASE HCR"/>
    <property type="match status" value="1"/>
</dbReference>
<evidence type="ECO:0000313" key="10">
    <source>
        <dbReference type="Proteomes" id="UP001596492"/>
    </source>
</evidence>